<organism evidence="1 2">
    <name type="scientific">Setaria italica</name>
    <name type="common">Foxtail millet</name>
    <name type="synonym">Panicum italicum</name>
    <dbReference type="NCBI Taxonomy" id="4555"/>
    <lineage>
        <taxon>Eukaryota</taxon>
        <taxon>Viridiplantae</taxon>
        <taxon>Streptophyta</taxon>
        <taxon>Embryophyta</taxon>
        <taxon>Tracheophyta</taxon>
        <taxon>Spermatophyta</taxon>
        <taxon>Magnoliopsida</taxon>
        <taxon>Liliopsida</taxon>
        <taxon>Poales</taxon>
        <taxon>Poaceae</taxon>
        <taxon>PACMAD clade</taxon>
        <taxon>Panicoideae</taxon>
        <taxon>Panicodae</taxon>
        <taxon>Paniceae</taxon>
        <taxon>Cenchrinae</taxon>
        <taxon>Setaria</taxon>
    </lineage>
</organism>
<dbReference type="Gramene" id="KQL16292">
    <property type="protein sequence ID" value="KQL16292"/>
    <property type="gene ID" value="SETIT_023949mg"/>
</dbReference>
<dbReference type="AlphaFoldDB" id="K3ZBM8"/>
<reference evidence="2" key="1">
    <citation type="journal article" date="2012" name="Nat. Biotechnol.">
        <title>Reference genome sequence of the model plant Setaria.</title>
        <authorList>
            <person name="Bennetzen J.L."/>
            <person name="Schmutz J."/>
            <person name="Wang H."/>
            <person name="Percifield R."/>
            <person name="Hawkins J."/>
            <person name="Pontaroli A.C."/>
            <person name="Estep M."/>
            <person name="Feng L."/>
            <person name="Vaughn J.N."/>
            <person name="Grimwood J."/>
            <person name="Jenkins J."/>
            <person name="Barry K."/>
            <person name="Lindquist E."/>
            <person name="Hellsten U."/>
            <person name="Deshpande S."/>
            <person name="Wang X."/>
            <person name="Wu X."/>
            <person name="Mitros T."/>
            <person name="Triplett J."/>
            <person name="Yang X."/>
            <person name="Ye C.Y."/>
            <person name="Mauro-Herrera M."/>
            <person name="Wang L."/>
            <person name="Li P."/>
            <person name="Sharma M."/>
            <person name="Sharma R."/>
            <person name="Ronald P.C."/>
            <person name="Panaud O."/>
            <person name="Kellogg E.A."/>
            <person name="Brutnell T.P."/>
            <person name="Doust A.N."/>
            <person name="Tuskan G.A."/>
            <person name="Rokhsar D."/>
            <person name="Devos K.M."/>
        </authorList>
    </citation>
    <scope>NUCLEOTIDE SEQUENCE [LARGE SCALE GENOMIC DNA]</scope>
    <source>
        <strain evidence="2">cv. Yugu1</strain>
    </source>
</reference>
<keyword evidence="2" id="KW-1185">Reference proteome</keyword>
<evidence type="ECO:0000313" key="1">
    <source>
        <dbReference type="EnsemblPlants" id="KQL16292"/>
    </source>
</evidence>
<dbReference type="EnsemblPlants" id="KQL16292">
    <property type="protein sequence ID" value="KQL16292"/>
    <property type="gene ID" value="SETIT_023949mg"/>
</dbReference>
<dbReference type="EMBL" id="AGNK02001921">
    <property type="status" value="NOT_ANNOTATED_CDS"/>
    <property type="molecule type" value="Genomic_DNA"/>
</dbReference>
<name>K3ZBM8_SETIT</name>
<dbReference type="InParanoid" id="K3ZBM8"/>
<dbReference type="HOGENOM" id="CLU_2927007_0_0_1"/>
<proteinExistence type="predicted"/>
<sequence length="61" mass="7250">MLQTLSQKKSKKRKITKRIWNSMATAIRILKIFTLEWPWINGKHDQQEYSNAAVGQHGRRQ</sequence>
<accession>K3ZBM8</accession>
<protein>
    <submittedName>
        <fullName evidence="1">Uncharacterized protein</fullName>
    </submittedName>
</protein>
<dbReference type="Proteomes" id="UP000004995">
    <property type="component" value="Unassembled WGS sequence"/>
</dbReference>
<evidence type="ECO:0000313" key="2">
    <source>
        <dbReference type="Proteomes" id="UP000004995"/>
    </source>
</evidence>
<reference evidence="1" key="2">
    <citation type="submission" date="2018-08" db="UniProtKB">
        <authorList>
            <consortium name="EnsemblPlants"/>
        </authorList>
    </citation>
    <scope>IDENTIFICATION</scope>
    <source>
        <strain evidence="1">Yugu1</strain>
    </source>
</reference>